<evidence type="ECO:0000256" key="8">
    <source>
        <dbReference type="ARBA" id="ARBA00023136"/>
    </source>
</evidence>
<sequence>MSGIPGPVVTGTIAYLLLGVVAVGGIYGSRATGMLSKDNADIGNVVVSLACFSMWLFWLCAWLHQWHPLIAPIYEG</sequence>
<evidence type="ECO:0000256" key="9">
    <source>
        <dbReference type="SAM" id="Phobius"/>
    </source>
</evidence>
<dbReference type="AlphaFoldDB" id="A0A8J9X2Q5"/>
<evidence type="ECO:0000256" key="4">
    <source>
        <dbReference type="ARBA" id="ARBA00022692"/>
    </source>
</evidence>
<organism evidence="10">
    <name type="scientific">Phaeodactylum tricornutum</name>
    <name type="common">Diatom</name>
    <dbReference type="NCBI Taxonomy" id="2850"/>
    <lineage>
        <taxon>Eukaryota</taxon>
        <taxon>Sar</taxon>
        <taxon>Stramenopiles</taxon>
        <taxon>Ochrophyta</taxon>
        <taxon>Bacillariophyta</taxon>
        <taxon>Bacillariophyceae</taxon>
        <taxon>Bacillariophycidae</taxon>
        <taxon>Naviculales</taxon>
        <taxon>Phaeodactylaceae</taxon>
        <taxon>Phaeodactylum</taxon>
    </lineage>
</organism>
<comment type="similarity">
    <text evidence="2">Belongs to the V-ATPase e1/e2 subunit family.</text>
</comment>
<feature type="transmembrane region" description="Helical" evidence="9">
    <location>
        <begin position="12"/>
        <end position="30"/>
    </location>
</feature>
<dbReference type="InterPro" id="IPR008389">
    <property type="entry name" value="ATPase_V0-cplx_e1/e2_su"/>
</dbReference>
<comment type="subcellular location">
    <subcellularLocation>
        <location evidence="1">Membrane</location>
        <topology evidence="1">Multi-pass membrane protein</topology>
    </subcellularLocation>
</comment>
<evidence type="ECO:0000256" key="7">
    <source>
        <dbReference type="ARBA" id="ARBA00023065"/>
    </source>
</evidence>
<evidence type="ECO:0000256" key="2">
    <source>
        <dbReference type="ARBA" id="ARBA00008328"/>
    </source>
</evidence>
<evidence type="ECO:0000256" key="6">
    <source>
        <dbReference type="ARBA" id="ARBA00022989"/>
    </source>
</evidence>
<dbReference type="GO" id="GO:0033179">
    <property type="term" value="C:proton-transporting V-type ATPase, V0 domain"/>
    <property type="evidence" value="ECO:0007669"/>
    <property type="project" value="InterPro"/>
</dbReference>
<protein>
    <submittedName>
        <fullName evidence="10">Uncharacterized protein</fullName>
    </submittedName>
</protein>
<evidence type="ECO:0000313" key="10">
    <source>
        <dbReference type="EMBL" id="CAG9283883.1"/>
    </source>
</evidence>
<dbReference type="OMA" id="MTGICLW"/>
<accession>A0A8J9X2Q5</accession>
<keyword evidence="6 9" id="KW-1133">Transmembrane helix</keyword>
<keyword evidence="8 9" id="KW-0472">Membrane</keyword>
<keyword evidence="5" id="KW-0375">Hydrogen ion transport</keyword>
<proteinExistence type="inferred from homology"/>
<feature type="transmembrane region" description="Helical" evidence="9">
    <location>
        <begin position="42"/>
        <end position="64"/>
    </location>
</feature>
<keyword evidence="3" id="KW-0813">Transport</keyword>
<dbReference type="EMBL" id="OU594943">
    <property type="protein sequence ID" value="CAG9283883.1"/>
    <property type="molecule type" value="Genomic_DNA"/>
</dbReference>
<dbReference type="GO" id="GO:0046961">
    <property type="term" value="F:proton-transporting ATPase activity, rotational mechanism"/>
    <property type="evidence" value="ECO:0007669"/>
    <property type="project" value="InterPro"/>
</dbReference>
<dbReference type="Proteomes" id="UP000836788">
    <property type="component" value="Chromosome 2"/>
</dbReference>
<keyword evidence="7" id="KW-0406">Ion transport</keyword>
<reference evidence="10" key="1">
    <citation type="submission" date="2022-02" db="EMBL/GenBank/DDBJ databases">
        <authorList>
            <person name="Giguere J D."/>
        </authorList>
    </citation>
    <scope>NUCLEOTIDE SEQUENCE</scope>
    <source>
        <strain evidence="10">CCAP 1055/1</strain>
    </source>
</reference>
<evidence type="ECO:0000256" key="5">
    <source>
        <dbReference type="ARBA" id="ARBA00022781"/>
    </source>
</evidence>
<evidence type="ECO:0000256" key="1">
    <source>
        <dbReference type="ARBA" id="ARBA00004141"/>
    </source>
</evidence>
<keyword evidence="4 9" id="KW-0812">Transmembrane</keyword>
<name>A0A8J9X2Q5_PHATR</name>
<dbReference type="Pfam" id="PF05493">
    <property type="entry name" value="ATP_synt_H"/>
    <property type="match status" value="1"/>
</dbReference>
<evidence type="ECO:0000256" key="3">
    <source>
        <dbReference type="ARBA" id="ARBA00022448"/>
    </source>
</evidence>
<gene>
    <name evidence="10" type="ORF">PTTT1_LOCUS24237</name>
</gene>